<protein>
    <submittedName>
        <fullName evidence="2">Uncharacterized protein</fullName>
    </submittedName>
</protein>
<evidence type="ECO:0000313" key="2">
    <source>
        <dbReference type="EMBL" id="MBT0767514.1"/>
    </source>
</evidence>
<feature type="compositionally biased region" description="Low complexity" evidence="1">
    <location>
        <begin position="15"/>
        <end position="33"/>
    </location>
</feature>
<comment type="caution">
    <text evidence="2">The sequence shown here is derived from an EMBL/GenBank/DDBJ whole genome shotgun (WGS) entry which is preliminary data.</text>
</comment>
<organism evidence="2 3">
    <name type="scientific">Kineosporia corallincola</name>
    <dbReference type="NCBI Taxonomy" id="2835133"/>
    <lineage>
        <taxon>Bacteria</taxon>
        <taxon>Bacillati</taxon>
        <taxon>Actinomycetota</taxon>
        <taxon>Actinomycetes</taxon>
        <taxon>Kineosporiales</taxon>
        <taxon>Kineosporiaceae</taxon>
        <taxon>Kineosporia</taxon>
    </lineage>
</organism>
<dbReference type="Proteomes" id="UP001197247">
    <property type="component" value="Unassembled WGS sequence"/>
</dbReference>
<gene>
    <name evidence="2" type="ORF">KIH74_01175</name>
</gene>
<keyword evidence="3" id="KW-1185">Reference proteome</keyword>
<accession>A0ABS5TD08</accession>
<proteinExistence type="predicted"/>
<name>A0ABS5TD08_9ACTN</name>
<sequence length="60" mass="6298">MNSSSPISAFDRPRATATATSRSRSLSTSSRVRAAARRVRAGRCPDVVDQAAGAVLTPPR</sequence>
<evidence type="ECO:0000313" key="3">
    <source>
        <dbReference type="Proteomes" id="UP001197247"/>
    </source>
</evidence>
<reference evidence="2 3" key="1">
    <citation type="submission" date="2021-05" db="EMBL/GenBank/DDBJ databases">
        <title>Kineosporia and Streptomyces sp. nov. two new marine actinobacteria isolated from Coral.</title>
        <authorList>
            <person name="Buangrab K."/>
            <person name="Sutthacheep M."/>
            <person name="Yeemin T."/>
            <person name="Harunari E."/>
            <person name="Igarashi Y."/>
            <person name="Kanchanasin P."/>
            <person name="Tanasupawat S."/>
            <person name="Phongsopitanun W."/>
        </authorList>
    </citation>
    <scope>NUCLEOTIDE SEQUENCE [LARGE SCALE GENOMIC DNA]</scope>
    <source>
        <strain evidence="2 3">J2-2</strain>
    </source>
</reference>
<feature type="region of interest" description="Disordered" evidence="1">
    <location>
        <begin position="1"/>
        <end position="42"/>
    </location>
</feature>
<evidence type="ECO:0000256" key="1">
    <source>
        <dbReference type="SAM" id="MobiDB-lite"/>
    </source>
</evidence>
<dbReference type="EMBL" id="JAHBAY010000001">
    <property type="protein sequence ID" value="MBT0767514.1"/>
    <property type="molecule type" value="Genomic_DNA"/>
</dbReference>